<dbReference type="RefSeq" id="WP_004072391.1">
    <property type="nucleotide sequence ID" value="NZ_CM001488.1"/>
</dbReference>
<dbReference type="eggNOG" id="ENOG5032RZH">
    <property type="taxonomic scope" value="Bacteria"/>
</dbReference>
<dbReference type="AlphaFoldDB" id="I5B1G7"/>
<evidence type="ECO:0000313" key="1">
    <source>
        <dbReference type="EMBL" id="EIM63330.1"/>
    </source>
</evidence>
<dbReference type="NCBIfam" id="TIGR04255">
    <property type="entry name" value="sporadTIGR04255"/>
    <property type="match status" value="1"/>
</dbReference>
<dbReference type="Proteomes" id="UP000005778">
    <property type="component" value="Chromosome"/>
</dbReference>
<reference evidence="1 2" key="1">
    <citation type="submission" date="2011-09" db="EMBL/GenBank/DDBJ databases">
        <authorList>
            <consortium name="US DOE Joint Genome Institute (JGI-PGF)"/>
            <person name="Lucas S."/>
            <person name="Han J."/>
            <person name="Lapidus A."/>
            <person name="Cheng J.-F."/>
            <person name="Goodwin L."/>
            <person name="Pitluck S."/>
            <person name="Peters L."/>
            <person name="Land M.L."/>
            <person name="Hauser L."/>
            <person name="Orellana R."/>
            <person name="Lovley D."/>
            <person name="Woyke T.J."/>
        </authorList>
    </citation>
    <scope>NUCLEOTIDE SEQUENCE [LARGE SCALE GENOMIC DNA]</scope>
    <source>
        <strain evidence="1 2">2ac9</strain>
    </source>
</reference>
<sequence length="240" mass="27330">MPRPTKITPDPIIDAVVEFRFESEIPPDAILGMLFSVVRNDFPNFNKLPIADIPGVLRQKDPQLKFAPCYQSISNGYRLNVGPNVISLGNPGNYVGWKDNFYPFLQSIIKQLEKSGIVKRFTRIGIRYIDFFEADIFEKKITLSISLNDAPLNAKQITVSTIFEQEELVTRVNIQNNSTVISGDNRRVGSIIDTDTFFEPKQDISFSDLISLLDKQHEVSLSVFFNLLHPEFLKTLNPEY</sequence>
<dbReference type="EMBL" id="CM001488">
    <property type="protein sequence ID" value="EIM63330.1"/>
    <property type="molecule type" value="Genomic_DNA"/>
</dbReference>
<dbReference type="OrthoDB" id="5767768at2"/>
<evidence type="ECO:0000313" key="2">
    <source>
        <dbReference type="Proteomes" id="UP000005778"/>
    </source>
</evidence>
<evidence type="ECO:0008006" key="3">
    <source>
        <dbReference type="Google" id="ProtNLM"/>
    </source>
</evidence>
<keyword evidence="2" id="KW-1185">Reference proteome</keyword>
<reference evidence="1 2" key="2">
    <citation type="submission" date="2012-02" db="EMBL/GenBank/DDBJ databases">
        <title>Improved High-Quality Draft sequence of Desulfobacter postgatei 2ac9.</title>
        <authorList>
            <consortium name="US DOE Joint Genome Institute"/>
            <person name="Lucas S."/>
            <person name="Han J."/>
            <person name="Lapidus A."/>
            <person name="Cheng J.-F."/>
            <person name="Goodwin L."/>
            <person name="Pitluck S."/>
            <person name="Peters L."/>
            <person name="Ovchinnikova G."/>
            <person name="Held B."/>
            <person name="Detter J.C."/>
            <person name="Han C."/>
            <person name="Tapia R."/>
            <person name="Land M."/>
            <person name="Hauser L."/>
            <person name="Kyrpides N."/>
            <person name="Ivanova N."/>
            <person name="Pagani I."/>
            <person name="Orellana R."/>
            <person name="Lovley D."/>
            <person name="Woyke T."/>
        </authorList>
    </citation>
    <scope>NUCLEOTIDE SEQUENCE [LARGE SCALE GENOMIC DNA]</scope>
    <source>
        <strain evidence="1 2">2ac9</strain>
    </source>
</reference>
<gene>
    <name evidence="1" type="ORF">DespoDRAFT_01382</name>
</gene>
<name>I5B1G7_9BACT</name>
<dbReference type="HOGENOM" id="CLU_097444_0_0_7"/>
<dbReference type="InterPro" id="IPR026349">
    <property type="entry name" value="CHP04255"/>
</dbReference>
<proteinExistence type="predicted"/>
<organism evidence="1 2">
    <name type="scientific">Desulfobacter postgatei 2ac9</name>
    <dbReference type="NCBI Taxonomy" id="879212"/>
    <lineage>
        <taxon>Bacteria</taxon>
        <taxon>Pseudomonadati</taxon>
        <taxon>Thermodesulfobacteriota</taxon>
        <taxon>Desulfobacteria</taxon>
        <taxon>Desulfobacterales</taxon>
        <taxon>Desulfobacteraceae</taxon>
        <taxon>Desulfobacter</taxon>
    </lineage>
</organism>
<protein>
    <recommendedName>
        <fullName evidence="3">TIGR04255 family protein</fullName>
    </recommendedName>
</protein>
<accession>I5B1G7</accession>